<dbReference type="AlphaFoldDB" id="A0AAV7QI17"/>
<organism evidence="1 2">
    <name type="scientific">Pleurodeles waltl</name>
    <name type="common">Iberian ribbed newt</name>
    <dbReference type="NCBI Taxonomy" id="8319"/>
    <lineage>
        <taxon>Eukaryota</taxon>
        <taxon>Metazoa</taxon>
        <taxon>Chordata</taxon>
        <taxon>Craniata</taxon>
        <taxon>Vertebrata</taxon>
        <taxon>Euteleostomi</taxon>
        <taxon>Amphibia</taxon>
        <taxon>Batrachia</taxon>
        <taxon>Caudata</taxon>
        <taxon>Salamandroidea</taxon>
        <taxon>Salamandridae</taxon>
        <taxon>Pleurodelinae</taxon>
        <taxon>Pleurodeles</taxon>
    </lineage>
</organism>
<accession>A0AAV7QI17</accession>
<protein>
    <submittedName>
        <fullName evidence="1">Uncharacterized protein</fullName>
    </submittedName>
</protein>
<keyword evidence="2" id="KW-1185">Reference proteome</keyword>
<proteinExistence type="predicted"/>
<sequence>MDAFLTHAVDIINKEIVLAERRISLSALAASEEVKSTSLAFPVAGSRPFIEPNEGKEFIEQDSNILGFNASSRPQPSPRARRYGGYFIGQGPGWKKREI</sequence>
<evidence type="ECO:0000313" key="1">
    <source>
        <dbReference type="EMBL" id="KAJ1140217.1"/>
    </source>
</evidence>
<reference evidence="1" key="1">
    <citation type="journal article" date="2022" name="bioRxiv">
        <title>Sequencing and chromosome-scale assembly of the giantPleurodeles waltlgenome.</title>
        <authorList>
            <person name="Brown T."/>
            <person name="Elewa A."/>
            <person name="Iarovenko S."/>
            <person name="Subramanian E."/>
            <person name="Araus A.J."/>
            <person name="Petzold A."/>
            <person name="Susuki M."/>
            <person name="Suzuki K.-i.T."/>
            <person name="Hayashi T."/>
            <person name="Toyoda A."/>
            <person name="Oliveira C."/>
            <person name="Osipova E."/>
            <person name="Leigh N.D."/>
            <person name="Simon A."/>
            <person name="Yun M.H."/>
        </authorList>
    </citation>
    <scope>NUCLEOTIDE SEQUENCE</scope>
    <source>
        <strain evidence="1">20211129_DDA</strain>
        <tissue evidence="1">Liver</tissue>
    </source>
</reference>
<dbReference type="Proteomes" id="UP001066276">
    <property type="component" value="Chromosome 6"/>
</dbReference>
<comment type="caution">
    <text evidence="1">The sequence shown here is derived from an EMBL/GenBank/DDBJ whole genome shotgun (WGS) entry which is preliminary data.</text>
</comment>
<gene>
    <name evidence="1" type="ORF">NDU88_006575</name>
</gene>
<name>A0AAV7QI17_PLEWA</name>
<dbReference type="EMBL" id="JANPWB010000010">
    <property type="protein sequence ID" value="KAJ1140217.1"/>
    <property type="molecule type" value="Genomic_DNA"/>
</dbReference>
<evidence type="ECO:0000313" key="2">
    <source>
        <dbReference type="Proteomes" id="UP001066276"/>
    </source>
</evidence>